<dbReference type="Pfam" id="PF03619">
    <property type="entry name" value="Solute_trans_a"/>
    <property type="match status" value="1"/>
</dbReference>
<reference evidence="6" key="2">
    <citation type="journal article" date="2023" name="IMA Fungus">
        <title>Comparative genomic study of the Penicillium genus elucidates a diverse pangenome and 15 lateral gene transfer events.</title>
        <authorList>
            <person name="Petersen C."/>
            <person name="Sorensen T."/>
            <person name="Nielsen M.R."/>
            <person name="Sondergaard T.E."/>
            <person name="Sorensen J.L."/>
            <person name="Fitzpatrick D.A."/>
            <person name="Frisvad J.C."/>
            <person name="Nielsen K.L."/>
        </authorList>
    </citation>
    <scope>NUCLEOTIDE SEQUENCE</scope>
    <source>
        <strain evidence="6">IBT 29677</strain>
    </source>
</reference>
<evidence type="ECO:0008006" key="8">
    <source>
        <dbReference type="Google" id="ProtNLM"/>
    </source>
</evidence>
<dbReference type="RefSeq" id="XP_056488695.1">
    <property type="nucleotide sequence ID" value="XM_056629393.1"/>
</dbReference>
<dbReference type="PANTHER" id="PTHR23423">
    <property type="entry name" value="ORGANIC SOLUTE TRANSPORTER-RELATED"/>
    <property type="match status" value="1"/>
</dbReference>
<sequence length="399" mass="45297">MGPLSPRAAAAGSHGCELPDRIEQLDGGPFVGNLTFYHFNMIVSGISTAIVLFVMFGLMGRHAMRMSNPQEQLKIMRICNLLPSYQVLSFVSICFPNSYIYLQGYTEVFNGIALYSFLMLLCDFMAPTDQSKVEFFSSLETKRQWQPKKKRNGLAFLKLTWWSVLQYPLITLGTAVSQTVTQALHVYCLSSMAPHYSHVWLQVVTSLSTSVAINAIIQFYMHMRGYMTENKPLAKFLAFKLVVGLILLEKVIFLILNGTGTLTKVKSLTYVDIAMGLPTMIICIQMVPISFLMLYAYRTRPYEISNKTPRTMRPREYQAVDDDVDDEALMNGFKKRYQGGWMGIHAWAVYLGPLTLFMDVREAYVMIHEARAAQKAHVKEQMPVQMEPSMERYDSPQGA</sequence>
<feature type="transmembrane region" description="Helical" evidence="5">
    <location>
        <begin position="36"/>
        <end position="60"/>
    </location>
</feature>
<dbReference type="Proteomes" id="UP001147747">
    <property type="component" value="Unassembled WGS sequence"/>
</dbReference>
<keyword evidence="2 5" id="KW-0812">Transmembrane</keyword>
<organism evidence="6 7">
    <name type="scientific">Penicillium cosmopolitanum</name>
    <dbReference type="NCBI Taxonomy" id="1131564"/>
    <lineage>
        <taxon>Eukaryota</taxon>
        <taxon>Fungi</taxon>
        <taxon>Dikarya</taxon>
        <taxon>Ascomycota</taxon>
        <taxon>Pezizomycotina</taxon>
        <taxon>Eurotiomycetes</taxon>
        <taxon>Eurotiomycetidae</taxon>
        <taxon>Eurotiales</taxon>
        <taxon>Aspergillaceae</taxon>
        <taxon>Penicillium</taxon>
    </lineage>
</organism>
<keyword evidence="4 5" id="KW-0472">Membrane</keyword>
<comment type="subcellular location">
    <subcellularLocation>
        <location evidence="1">Membrane</location>
        <topology evidence="1">Multi-pass membrane protein</topology>
    </subcellularLocation>
</comment>
<dbReference type="InterPro" id="IPR005178">
    <property type="entry name" value="Ostalpha/TMEM184C"/>
</dbReference>
<keyword evidence="7" id="KW-1185">Reference proteome</keyword>
<feature type="transmembrane region" description="Helical" evidence="5">
    <location>
        <begin position="233"/>
        <end position="256"/>
    </location>
</feature>
<dbReference type="GO" id="GO:0016020">
    <property type="term" value="C:membrane"/>
    <property type="evidence" value="ECO:0007669"/>
    <property type="project" value="UniProtKB-SubCell"/>
</dbReference>
<feature type="transmembrane region" description="Helical" evidence="5">
    <location>
        <begin position="159"/>
        <end position="180"/>
    </location>
</feature>
<evidence type="ECO:0000313" key="7">
    <source>
        <dbReference type="Proteomes" id="UP001147747"/>
    </source>
</evidence>
<feature type="transmembrane region" description="Helical" evidence="5">
    <location>
        <begin position="276"/>
        <end position="297"/>
    </location>
</feature>
<gene>
    <name evidence="6" type="ORF">N7509_004756</name>
</gene>
<dbReference type="AlphaFoldDB" id="A0A9W9W152"/>
<dbReference type="OrthoDB" id="5348404at2759"/>
<feature type="transmembrane region" description="Helical" evidence="5">
    <location>
        <begin position="200"/>
        <end position="221"/>
    </location>
</feature>
<dbReference type="EMBL" id="JAPZBU010000006">
    <property type="protein sequence ID" value="KAJ5396643.1"/>
    <property type="molecule type" value="Genomic_DNA"/>
</dbReference>
<comment type="caution">
    <text evidence="6">The sequence shown here is derived from an EMBL/GenBank/DDBJ whole genome shotgun (WGS) entry which is preliminary data.</text>
</comment>
<reference evidence="6" key="1">
    <citation type="submission" date="2022-12" db="EMBL/GenBank/DDBJ databases">
        <authorList>
            <person name="Petersen C."/>
        </authorList>
    </citation>
    <scope>NUCLEOTIDE SEQUENCE</scope>
    <source>
        <strain evidence="6">IBT 29677</strain>
    </source>
</reference>
<evidence type="ECO:0000313" key="6">
    <source>
        <dbReference type="EMBL" id="KAJ5396643.1"/>
    </source>
</evidence>
<evidence type="ECO:0000256" key="4">
    <source>
        <dbReference type="ARBA" id="ARBA00023136"/>
    </source>
</evidence>
<protein>
    <recommendedName>
        <fullName evidence="8">Organic solute transporter Ostalpha-domain-containing protein</fullName>
    </recommendedName>
</protein>
<evidence type="ECO:0000256" key="2">
    <source>
        <dbReference type="ARBA" id="ARBA00022692"/>
    </source>
</evidence>
<evidence type="ECO:0000256" key="1">
    <source>
        <dbReference type="ARBA" id="ARBA00004141"/>
    </source>
</evidence>
<accession>A0A9W9W152</accession>
<evidence type="ECO:0000256" key="5">
    <source>
        <dbReference type="SAM" id="Phobius"/>
    </source>
</evidence>
<dbReference type="SMART" id="SM01417">
    <property type="entry name" value="Solute_trans_a"/>
    <property type="match status" value="1"/>
</dbReference>
<dbReference type="GeneID" id="81368373"/>
<proteinExistence type="predicted"/>
<name>A0A9W9W152_9EURO</name>
<keyword evidence="3 5" id="KW-1133">Transmembrane helix</keyword>
<evidence type="ECO:0000256" key="3">
    <source>
        <dbReference type="ARBA" id="ARBA00022989"/>
    </source>
</evidence>